<evidence type="ECO:0000313" key="3">
    <source>
        <dbReference type="EMBL" id="KAL0058008.1"/>
    </source>
</evidence>
<comment type="caution">
    <text evidence="3">The sequence shown here is derived from an EMBL/GenBank/DDBJ whole genome shotgun (WGS) entry which is preliminary data.</text>
</comment>
<dbReference type="PANTHER" id="PTHR33096:SF1">
    <property type="entry name" value="CXC1-LIKE CYSTEINE CLUSTER ASSOCIATED WITH KDZ TRANSPOSASES DOMAIN-CONTAINING PROTEIN"/>
    <property type="match status" value="1"/>
</dbReference>
<protein>
    <submittedName>
        <fullName evidence="3">Uncharacterized protein</fullName>
    </submittedName>
</protein>
<reference evidence="3 4" key="1">
    <citation type="submission" date="2024-05" db="EMBL/GenBank/DDBJ databases">
        <title>A draft genome resource for the thread blight pathogen Marasmius tenuissimus strain MS-2.</title>
        <authorList>
            <person name="Yulfo-Soto G.E."/>
            <person name="Baruah I.K."/>
            <person name="Amoako-Attah I."/>
            <person name="Bukari Y."/>
            <person name="Meinhardt L.W."/>
            <person name="Bailey B.A."/>
            <person name="Cohen S.P."/>
        </authorList>
    </citation>
    <scope>NUCLEOTIDE SEQUENCE [LARGE SCALE GENOMIC DNA]</scope>
    <source>
        <strain evidence="3 4">MS-2</strain>
    </source>
</reference>
<keyword evidence="4" id="KW-1185">Reference proteome</keyword>
<sequence>MSRKFDSPRIRAPSNSLHGSANSQTRSDMRTFTQEQIRVHKETMARRIAKRNKRKATDAMDLDIYMEIYNDGSQAEKHEYNVYDTGGVDDEWEDTTEEVTKAEEEELKLYYTAARQYRTSYYRDHRTRRDKIEIDQRRWAAQIEGMTDAYMDYNVRKTDGRRYEGEIEKVEISKTVDFFYCIDEQLAHFAVDKYKSASLVRQGYFPCSPLVHKSVISVRTLELYHHLFVRCPRLSIQPFIRSLCDFQGVRFMNYLCVQFSSAFDVFIAVKDAVRKRYPIANEQPLEIEFMGAMDGNDSLKRVERREEPTAEDGIGRLKERYDPRVGGQEYFVSEEEVNRWERSNWPSLEGYKGEKRVEEKKQGLKKCEERWDNMKAGHTDREKAIFRETGIFAATCRHMFVLWLADMIKSGEKRKLALSILYRILSAVKKERKEWNLPKPRGKKAFGYDIGCQFCETLRRSPLEDLATEENVVILIGLLHAHAHNRLCQLDFLMTYVRGAGLEDLEVLERLFSQSNALASATRHASIFHRRQMISLWMQHHDNFEAYANLSKFIYNNYRQALDIVKDAADIVTQVRALGVEKAEDVYLWLVEEKSYLESREDTPSEELNKIELYSKLIRLKECRARLEAARSAFQNYDPAAKDKTSSIERTMRQEEEKEDKLLQEVHQLEHVLEVGSRWKEGSNEWKEAEGLARNRVYQKAIDRLEGLVVARIFELSRLNVSGTGYKMRRHLGQALKTRSSAIKEAVNTYNQAALKMSPPRQQLDYDEVVEATYLSELDFLRETREDVREKLWAQPSTRRLITEYFKVWRAYEEFDRLHVEIQRLVTYMKEERDFLKSVEVYYHDRDPGLAYQIRVYRWERGRFDQQHRMRLRKIYALPGFDPAHLVFFQPGRGLKLQRQWQQVDVIHPDDDLRKACSLEGQGEEDWESEGEEEEEEAAIGLTTTVLGVAYDK</sequence>
<dbReference type="EMBL" id="JBBXMP010000386">
    <property type="protein sequence ID" value="KAL0058008.1"/>
    <property type="molecule type" value="Genomic_DNA"/>
</dbReference>
<feature type="compositionally biased region" description="Polar residues" evidence="2">
    <location>
        <begin position="13"/>
        <end position="30"/>
    </location>
</feature>
<evidence type="ECO:0000313" key="4">
    <source>
        <dbReference type="Proteomes" id="UP001437256"/>
    </source>
</evidence>
<dbReference type="InterPro" id="IPR040521">
    <property type="entry name" value="KDZ"/>
</dbReference>
<feature type="region of interest" description="Disordered" evidence="2">
    <location>
        <begin position="1"/>
        <end position="30"/>
    </location>
</feature>
<evidence type="ECO:0000256" key="2">
    <source>
        <dbReference type="SAM" id="MobiDB-lite"/>
    </source>
</evidence>
<keyword evidence="1" id="KW-0175">Coiled coil</keyword>
<dbReference type="Proteomes" id="UP001437256">
    <property type="component" value="Unassembled WGS sequence"/>
</dbReference>
<gene>
    <name evidence="3" type="ORF">AAF712_015327</name>
</gene>
<dbReference type="PANTHER" id="PTHR33096">
    <property type="entry name" value="CXC2 DOMAIN-CONTAINING PROTEIN"/>
    <property type="match status" value="1"/>
</dbReference>
<evidence type="ECO:0000256" key="1">
    <source>
        <dbReference type="SAM" id="Coils"/>
    </source>
</evidence>
<name>A0ABR2ZB43_9AGAR</name>
<dbReference type="Pfam" id="PF18758">
    <property type="entry name" value="KDZ"/>
    <property type="match status" value="1"/>
</dbReference>
<organism evidence="3 4">
    <name type="scientific">Marasmius tenuissimus</name>
    <dbReference type="NCBI Taxonomy" id="585030"/>
    <lineage>
        <taxon>Eukaryota</taxon>
        <taxon>Fungi</taxon>
        <taxon>Dikarya</taxon>
        <taxon>Basidiomycota</taxon>
        <taxon>Agaricomycotina</taxon>
        <taxon>Agaricomycetes</taxon>
        <taxon>Agaricomycetidae</taxon>
        <taxon>Agaricales</taxon>
        <taxon>Marasmiineae</taxon>
        <taxon>Marasmiaceae</taxon>
        <taxon>Marasmius</taxon>
    </lineage>
</organism>
<accession>A0ABR2ZB43</accession>
<proteinExistence type="predicted"/>
<feature type="coiled-coil region" evidence="1">
    <location>
        <begin position="645"/>
        <end position="672"/>
    </location>
</feature>